<accession>A0ABS6BUX3</accession>
<dbReference type="EMBL" id="JAHLDV010000034">
    <property type="protein sequence ID" value="MBU3160718.1"/>
    <property type="molecule type" value="Genomic_DNA"/>
</dbReference>
<evidence type="ECO:0000313" key="9">
    <source>
        <dbReference type="Proteomes" id="UP000776252"/>
    </source>
</evidence>
<keyword evidence="2 6" id="KW-0547">Nucleotide-binding</keyword>
<dbReference type="InterPro" id="IPR003731">
    <property type="entry name" value="Di-Nase_FeMo-co_biosynth"/>
</dbReference>
<evidence type="ECO:0000256" key="2">
    <source>
        <dbReference type="ARBA" id="ARBA00022741"/>
    </source>
</evidence>
<gene>
    <name evidence="8" type="ORF">KPL37_13285</name>
</gene>
<feature type="binding site" evidence="6">
    <location>
        <begin position="18"/>
        <end position="25"/>
    </location>
    <ligand>
        <name>ATP</name>
        <dbReference type="ChEBI" id="CHEBI:30616"/>
    </ligand>
</feature>
<keyword evidence="3 6" id="KW-0067">ATP-binding</keyword>
<evidence type="ECO:0000313" key="8">
    <source>
        <dbReference type="EMBL" id="MBU3160718.1"/>
    </source>
</evidence>
<name>A0ABS6BUX3_9CLOT</name>
<dbReference type="HAMAP" id="MF_02040">
    <property type="entry name" value="Mrp_NBP35"/>
    <property type="match status" value="1"/>
</dbReference>
<evidence type="ECO:0000256" key="3">
    <source>
        <dbReference type="ARBA" id="ARBA00022840"/>
    </source>
</evidence>
<keyword evidence="1 6" id="KW-0479">Metal-binding</keyword>
<dbReference type="PANTHER" id="PTHR42961:SF2">
    <property type="entry name" value="IRON-SULFUR PROTEIN NUBPL"/>
    <property type="match status" value="1"/>
</dbReference>
<dbReference type="Pfam" id="PF10609">
    <property type="entry name" value="ParA"/>
    <property type="match status" value="1"/>
</dbReference>
<dbReference type="InterPro" id="IPR000808">
    <property type="entry name" value="Mrp-like_CS"/>
</dbReference>
<organism evidence="8 9">
    <name type="scientific">Clostridium frigoris</name>
    <dbReference type="NCBI Taxonomy" id="205327"/>
    <lineage>
        <taxon>Bacteria</taxon>
        <taxon>Bacillati</taxon>
        <taxon>Bacillota</taxon>
        <taxon>Clostridia</taxon>
        <taxon>Eubacteriales</taxon>
        <taxon>Clostridiaceae</taxon>
        <taxon>Clostridium</taxon>
    </lineage>
</organism>
<dbReference type="InterPro" id="IPR044304">
    <property type="entry name" value="NUBPL-like"/>
</dbReference>
<comment type="similarity">
    <text evidence="6">Belongs to the Mrp/NBP35 ATP-binding proteins family.</text>
</comment>
<dbReference type="InterPro" id="IPR033913">
    <property type="entry name" value="MTH1175_dom"/>
</dbReference>
<dbReference type="CDD" id="cd00851">
    <property type="entry name" value="MTH1175"/>
    <property type="match status" value="1"/>
</dbReference>
<evidence type="ECO:0000256" key="6">
    <source>
        <dbReference type="HAMAP-Rule" id="MF_02040"/>
    </source>
</evidence>
<comment type="function">
    <text evidence="6">Binds and transfers iron-sulfur (Fe-S) clusters to target apoproteins. Can hydrolyze ATP.</text>
</comment>
<dbReference type="Proteomes" id="UP000776252">
    <property type="component" value="Unassembled WGS sequence"/>
</dbReference>
<reference evidence="8 9" key="1">
    <citation type="submission" date="2021-06" db="EMBL/GenBank/DDBJ databases">
        <title>Clostridia strains as spoilage organisms.</title>
        <authorList>
            <person name="Wambui J."/>
            <person name="Stephan R."/>
            <person name="Stevens M.J.A."/>
        </authorList>
    </citation>
    <scope>NUCLEOTIDE SEQUENCE [LARGE SCALE GENOMIC DNA]</scope>
    <source>
        <strain evidence="8 9">DSM 14204</strain>
    </source>
</reference>
<evidence type="ECO:0000256" key="5">
    <source>
        <dbReference type="ARBA" id="ARBA00023014"/>
    </source>
</evidence>
<dbReference type="InterPro" id="IPR033756">
    <property type="entry name" value="YlxH/NBP35"/>
</dbReference>
<feature type="domain" description="Dinitrogenase iron-molybdenum cofactor biosynthesis" evidence="7">
    <location>
        <begin position="268"/>
        <end position="355"/>
    </location>
</feature>
<keyword evidence="6" id="KW-0378">Hydrolase</keyword>
<dbReference type="Pfam" id="PF02579">
    <property type="entry name" value="Nitro_FeMo-Co"/>
    <property type="match status" value="1"/>
</dbReference>
<comment type="caution">
    <text evidence="8">The sequence shown here is derived from an EMBL/GenBank/DDBJ whole genome shotgun (WGS) entry which is preliminary data.</text>
</comment>
<comment type="subunit">
    <text evidence="6">Homodimer.</text>
</comment>
<sequence>MENNPSNNIKKVIGVMSGKGGVGKSTISVLLAKELNKKGYKVGILDADITGPSIPKLLNLGGKRAETSEENIWPVTTEDGIKVMSLNLLIEDEEQPVIWRGPMIANTVKQFWTNVLWEELDYLIIDMPPGTSDVALTAMQSFPIDGIVMVSIPQDLVSMIVAKAINMTKKMNIKIIGLVENMSYIVCPNCEKEIRFFDNSNTQEFLNKMNIQLIGELPMSKEIIDVINNKSSISKVLDDKFKALTEKVIEFVNFKEDVNMKIAVASEEKNVSGHFGFCEGFTIYDVNEAKELKKEFVKNPGHKPGYLPVFLKELNVNLIIAGGMGETAQNLFNENGIEVVVGAQGLCDDVVQKYMDGELKSTGSVCTQHEHEGHCNE</sequence>
<evidence type="ECO:0000256" key="4">
    <source>
        <dbReference type="ARBA" id="ARBA00023004"/>
    </source>
</evidence>
<dbReference type="CDD" id="cd02037">
    <property type="entry name" value="Mrp_NBP35"/>
    <property type="match status" value="1"/>
</dbReference>
<keyword evidence="9" id="KW-1185">Reference proteome</keyword>
<evidence type="ECO:0000256" key="1">
    <source>
        <dbReference type="ARBA" id="ARBA00022723"/>
    </source>
</evidence>
<keyword evidence="4 6" id="KW-0408">Iron</keyword>
<evidence type="ECO:0000259" key="7">
    <source>
        <dbReference type="Pfam" id="PF02579"/>
    </source>
</evidence>
<keyword evidence="5 6" id="KW-0411">Iron-sulfur</keyword>
<dbReference type="PROSITE" id="PS01215">
    <property type="entry name" value="MRP"/>
    <property type="match status" value="1"/>
</dbReference>
<dbReference type="InterPro" id="IPR019591">
    <property type="entry name" value="Mrp/NBP35_ATP-bd"/>
</dbReference>
<proteinExistence type="inferred from homology"/>
<dbReference type="PANTHER" id="PTHR42961">
    <property type="entry name" value="IRON-SULFUR PROTEIN NUBPL"/>
    <property type="match status" value="1"/>
</dbReference>
<protein>
    <recommendedName>
        <fullName evidence="6">Iron-sulfur cluster carrier protein</fullName>
    </recommendedName>
</protein>